<accession>A0A0Q3WXL2</accession>
<feature type="transmembrane region" description="Helical" evidence="1">
    <location>
        <begin position="6"/>
        <end position="25"/>
    </location>
</feature>
<dbReference type="OrthoDB" id="2930221at2"/>
<organism evidence="2 3">
    <name type="scientific">Heyndrickxia shackletonii</name>
    <dbReference type="NCBI Taxonomy" id="157838"/>
    <lineage>
        <taxon>Bacteria</taxon>
        <taxon>Bacillati</taxon>
        <taxon>Bacillota</taxon>
        <taxon>Bacilli</taxon>
        <taxon>Bacillales</taxon>
        <taxon>Bacillaceae</taxon>
        <taxon>Heyndrickxia</taxon>
    </lineage>
</organism>
<name>A0A0Q3WXL2_9BACI</name>
<keyword evidence="1" id="KW-0812">Transmembrane</keyword>
<dbReference type="PATRIC" id="fig|157838.3.peg.3628"/>
<dbReference type="RefSeq" id="WP_055740720.1">
    <property type="nucleotide sequence ID" value="NZ_JAAIWL010000010.1"/>
</dbReference>
<dbReference type="AlphaFoldDB" id="A0A0Q3WXL2"/>
<evidence type="ECO:0000256" key="1">
    <source>
        <dbReference type="SAM" id="Phobius"/>
    </source>
</evidence>
<comment type="caution">
    <text evidence="2">The sequence shown here is derived from an EMBL/GenBank/DDBJ whole genome shotgun (WGS) entry which is preliminary data.</text>
</comment>
<dbReference type="Proteomes" id="UP000051888">
    <property type="component" value="Unassembled WGS sequence"/>
</dbReference>
<reference evidence="2 3" key="1">
    <citation type="submission" date="2015-09" db="EMBL/GenBank/DDBJ databases">
        <title>Genome sequencing project for genomic taxonomy and phylogenomics of Bacillus-like bacteria.</title>
        <authorList>
            <person name="Liu B."/>
            <person name="Wang J."/>
            <person name="Zhu Y."/>
            <person name="Liu G."/>
            <person name="Chen Q."/>
            <person name="Chen Z."/>
            <person name="Lan J."/>
            <person name="Che J."/>
            <person name="Ge C."/>
            <person name="Shi H."/>
            <person name="Pan Z."/>
            <person name="Liu X."/>
        </authorList>
    </citation>
    <scope>NUCLEOTIDE SEQUENCE [LARGE SCALE GENOMIC DNA]</scope>
    <source>
        <strain evidence="2 3">LMG 18435</strain>
    </source>
</reference>
<gene>
    <name evidence="2" type="ORF">AN964_16400</name>
</gene>
<feature type="transmembrane region" description="Helical" evidence="1">
    <location>
        <begin position="68"/>
        <end position="88"/>
    </location>
</feature>
<feature type="transmembrane region" description="Helical" evidence="1">
    <location>
        <begin position="126"/>
        <end position="144"/>
    </location>
</feature>
<feature type="transmembrane region" description="Helical" evidence="1">
    <location>
        <begin position="45"/>
        <end position="62"/>
    </location>
</feature>
<dbReference type="EMBL" id="LJJC01000004">
    <property type="protein sequence ID" value="KQL54925.1"/>
    <property type="molecule type" value="Genomic_DNA"/>
</dbReference>
<keyword evidence="1" id="KW-0472">Membrane</keyword>
<sequence length="145" mass="17035">MFFLHILAFVLPLVFLGYQMVIDFVNLYPFNDIHSRDKRLRKYEVLGNYPPLVVIAACFYSNSVIWHWVGFIMTSIIMVMHLFAWWIPYFTGFPNQVRTDYEKYFSETFKFLPAIKKHIIPDAEHVGVGVLLSATLVVQSIYLFS</sequence>
<proteinExistence type="predicted"/>
<keyword evidence="3" id="KW-1185">Reference proteome</keyword>
<evidence type="ECO:0000313" key="3">
    <source>
        <dbReference type="Proteomes" id="UP000051888"/>
    </source>
</evidence>
<dbReference type="STRING" id="157838.AN964_16400"/>
<keyword evidence="1" id="KW-1133">Transmembrane helix</keyword>
<evidence type="ECO:0000313" key="2">
    <source>
        <dbReference type="EMBL" id="KQL54925.1"/>
    </source>
</evidence>
<protein>
    <submittedName>
        <fullName evidence="2">Uncharacterized protein</fullName>
    </submittedName>
</protein>